<reference evidence="1" key="1">
    <citation type="submission" date="2023-03" db="EMBL/GenBank/DDBJ databases">
        <title>Massive genome expansion in bonnet fungi (Mycena s.s.) driven by repeated elements and novel gene families across ecological guilds.</title>
        <authorList>
            <consortium name="Lawrence Berkeley National Laboratory"/>
            <person name="Harder C.B."/>
            <person name="Miyauchi S."/>
            <person name="Viragh M."/>
            <person name="Kuo A."/>
            <person name="Thoen E."/>
            <person name="Andreopoulos B."/>
            <person name="Lu D."/>
            <person name="Skrede I."/>
            <person name="Drula E."/>
            <person name="Henrissat B."/>
            <person name="Morin E."/>
            <person name="Kohler A."/>
            <person name="Barry K."/>
            <person name="LaButti K."/>
            <person name="Morin E."/>
            <person name="Salamov A."/>
            <person name="Lipzen A."/>
            <person name="Mereny Z."/>
            <person name="Hegedus B."/>
            <person name="Baldrian P."/>
            <person name="Stursova M."/>
            <person name="Weitz H."/>
            <person name="Taylor A."/>
            <person name="Grigoriev I.V."/>
            <person name="Nagy L.G."/>
            <person name="Martin F."/>
            <person name="Kauserud H."/>
        </authorList>
    </citation>
    <scope>NUCLEOTIDE SEQUENCE</scope>
    <source>
        <strain evidence="1">CBHHK067</strain>
    </source>
</reference>
<name>A0AAD7DUB1_MYCRO</name>
<dbReference type="AlphaFoldDB" id="A0AAD7DUB1"/>
<dbReference type="Proteomes" id="UP001221757">
    <property type="component" value="Unassembled WGS sequence"/>
</dbReference>
<organism evidence="1 2">
    <name type="scientific">Mycena rosella</name>
    <name type="common">Pink bonnet</name>
    <name type="synonym">Agaricus rosellus</name>
    <dbReference type="NCBI Taxonomy" id="1033263"/>
    <lineage>
        <taxon>Eukaryota</taxon>
        <taxon>Fungi</taxon>
        <taxon>Dikarya</taxon>
        <taxon>Basidiomycota</taxon>
        <taxon>Agaricomycotina</taxon>
        <taxon>Agaricomycetes</taxon>
        <taxon>Agaricomycetidae</taxon>
        <taxon>Agaricales</taxon>
        <taxon>Marasmiineae</taxon>
        <taxon>Mycenaceae</taxon>
        <taxon>Mycena</taxon>
    </lineage>
</organism>
<dbReference type="EMBL" id="JARKIE010000021">
    <property type="protein sequence ID" value="KAJ7699970.1"/>
    <property type="molecule type" value="Genomic_DNA"/>
</dbReference>
<sequence length="189" mass="21969">MKRVEQILDTQLQSEIDTFTRTHLLRDRVQRIDEGEGESRVGLVTRRRRHYLDVPIPSYRKAITRLLLSDHNLSIEHLRYPGRYRAAAPRDLRLCRFCRAAVEDEAHALLVCTGHDKLAILRRDFLRDIRGPVGGFERKRSADRPYEFLKRLLSLRAITGRLARFVADVFDVYDGCARYIPAALYLPAP</sequence>
<evidence type="ECO:0000313" key="2">
    <source>
        <dbReference type="Proteomes" id="UP001221757"/>
    </source>
</evidence>
<protein>
    <submittedName>
        <fullName evidence="1">Uncharacterized protein</fullName>
    </submittedName>
</protein>
<proteinExistence type="predicted"/>
<keyword evidence="2" id="KW-1185">Reference proteome</keyword>
<accession>A0AAD7DUB1</accession>
<evidence type="ECO:0000313" key="1">
    <source>
        <dbReference type="EMBL" id="KAJ7699970.1"/>
    </source>
</evidence>
<comment type="caution">
    <text evidence="1">The sequence shown here is derived from an EMBL/GenBank/DDBJ whole genome shotgun (WGS) entry which is preliminary data.</text>
</comment>
<gene>
    <name evidence="1" type="ORF">B0H17DRAFT_1048000</name>
</gene>